<organism evidence="2 3">
    <name type="scientific">Phaseolus coccineus</name>
    <name type="common">Scarlet runner bean</name>
    <name type="synonym">Phaseolus multiflorus</name>
    <dbReference type="NCBI Taxonomy" id="3886"/>
    <lineage>
        <taxon>Eukaryota</taxon>
        <taxon>Viridiplantae</taxon>
        <taxon>Streptophyta</taxon>
        <taxon>Embryophyta</taxon>
        <taxon>Tracheophyta</taxon>
        <taxon>Spermatophyta</taxon>
        <taxon>Magnoliopsida</taxon>
        <taxon>eudicotyledons</taxon>
        <taxon>Gunneridae</taxon>
        <taxon>Pentapetalae</taxon>
        <taxon>rosids</taxon>
        <taxon>fabids</taxon>
        <taxon>Fabales</taxon>
        <taxon>Fabaceae</taxon>
        <taxon>Papilionoideae</taxon>
        <taxon>50 kb inversion clade</taxon>
        <taxon>NPAAA clade</taxon>
        <taxon>indigoferoid/millettioid clade</taxon>
        <taxon>Phaseoleae</taxon>
        <taxon>Phaseolus</taxon>
    </lineage>
</organism>
<dbReference type="AlphaFoldDB" id="A0AAN9LY52"/>
<dbReference type="Proteomes" id="UP001374584">
    <property type="component" value="Unassembled WGS sequence"/>
</dbReference>
<evidence type="ECO:0000313" key="3">
    <source>
        <dbReference type="Proteomes" id="UP001374584"/>
    </source>
</evidence>
<dbReference type="PANTHER" id="PTHR34468">
    <property type="entry name" value="MICROTUBULE-ASSOCIATED FUTSCH-LIKE PROTEIN"/>
    <property type="match status" value="1"/>
</dbReference>
<feature type="region of interest" description="Disordered" evidence="1">
    <location>
        <begin position="1"/>
        <end position="52"/>
    </location>
</feature>
<evidence type="ECO:0000256" key="1">
    <source>
        <dbReference type="SAM" id="MobiDB-lite"/>
    </source>
</evidence>
<name>A0AAN9LY52_PHACN</name>
<feature type="compositionally biased region" description="Polar residues" evidence="1">
    <location>
        <begin position="71"/>
        <end position="81"/>
    </location>
</feature>
<protein>
    <submittedName>
        <fullName evidence="2">Uncharacterized protein</fullName>
    </submittedName>
</protein>
<feature type="compositionally biased region" description="Polar residues" evidence="1">
    <location>
        <begin position="37"/>
        <end position="46"/>
    </location>
</feature>
<evidence type="ECO:0000313" key="2">
    <source>
        <dbReference type="EMBL" id="KAK7341798.1"/>
    </source>
</evidence>
<feature type="compositionally biased region" description="Polar residues" evidence="1">
    <location>
        <begin position="15"/>
        <end position="27"/>
    </location>
</feature>
<sequence>MDSLLTPLSGKGNDSKPNIKQKTNQVNKRGKGEAQRQNRVRTTNILQAKPAWDKSSITKTKITVQKKQHKSISTAQLPITSTDKKSTENVNHGVNKKSDTFPQLVAGKTSKNKSQMKSCASEPKTPAASLSPVRTKSSTPFYTALHCSECRFDKLETSSYRVGHIKMAESVDKHFVASDESQAEPIRNLRMEHKRYLLRHEYLWEQKEWREVGARYGMDSATLETKNGSDAN</sequence>
<proteinExistence type="predicted"/>
<accession>A0AAN9LY52</accession>
<feature type="region of interest" description="Disordered" evidence="1">
    <location>
        <begin position="64"/>
        <end position="134"/>
    </location>
</feature>
<dbReference type="EMBL" id="JAYMYR010000009">
    <property type="protein sequence ID" value="KAK7341798.1"/>
    <property type="molecule type" value="Genomic_DNA"/>
</dbReference>
<gene>
    <name evidence="2" type="ORF">VNO80_24737</name>
</gene>
<comment type="caution">
    <text evidence="2">The sequence shown here is derived from an EMBL/GenBank/DDBJ whole genome shotgun (WGS) entry which is preliminary data.</text>
</comment>
<dbReference type="PANTHER" id="PTHR34468:SF3">
    <property type="entry name" value="OS03G0288900 PROTEIN"/>
    <property type="match status" value="1"/>
</dbReference>
<reference evidence="2 3" key="1">
    <citation type="submission" date="2024-01" db="EMBL/GenBank/DDBJ databases">
        <title>The genomes of 5 underutilized Papilionoideae crops provide insights into root nodulation and disease resistanc.</title>
        <authorList>
            <person name="Jiang F."/>
        </authorList>
    </citation>
    <scope>NUCLEOTIDE SEQUENCE [LARGE SCALE GENOMIC DNA]</scope>
    <source>
        <strain evidence="2">JINMINGXINNONG_FW02</strain>
        <tissue evidence="2">Leaves</tissue>
    </source>
</reference>
<keyword evidence="3" id="KW-1185">Reference proteome</keyword>